<dbReference type="EMBL" id="BEYU01000011">
    <property type="protein sequence ID" value="GBG25039.1"/>
    <property type="molecule type" value="Genomic_DNA"/>
</dbReference>
<proteinExistence type="inferred from homology"/>
<evidence type="ECO:0000313" key="4">
    <source>
        <dbReference type="EMBL" id="GBG25039.1"/>
    </source>
</evidence>
<keyword evidence="2" id="KW-0378">Hydrolase</keyword>
<name>A0A2R5G400_9STRA</name>
<dbReference type="InParanoid" id="A0A2R5G400"/>
<dbReference type="GO" id="GO:0008474">
    <property type="term" value="F:palmitoyl-(protein) hydrolase activity"/>
    <property type="evidence" value="ECO:0007669"/>
    <property type="project" value="TreeGrafter"/>
</dbReference>
<dbReference type="AlphaFoldDB" id="A0A2R5G400"/>
<evidence type="ECO:0000259" key="3">
    <source>
        <dbReference type="Pfam" id="PF02230"/>
    </source>
</evidence>
<keyword evidence="5" id="KW-1185">Reference proteome</keyword>
<dbReference type="InterPro" id="IPR050565">
    <property type="entry name" value="LYPA1-2/EST-like"/>
</dbReference>
<dbReference type="GO" id="GO:0005737">
    <property type="term" value="C:cytoplasm"/>
    <property type="evidence" value="ECO:0007669"/>
    <property type="project" value="TreeGrafter"/>
</dbReference>
<protein>
    <submittedName>
        <fullName evidence="4">Acyl-protein thioesterase 1</fullName>
    </submittedName>
</protein>
<dbReference type="GO" id="GO:0052689">
    <property type="term" value="F:carboxylic ester hydrolase activity"/>
    <property type="evidence" value="ECO:0007669"/>
    <property type="project" value="TreeGrafter"/>
</dbReference>
<comment type="caution">
    <text evidence="4">The sequence shown here is derived from an EMBL/GenBank/DDBJ whole genome shotgun (WGS) entry which is preliminary data.</text>
</comment>
<dbReference type="InterPro" id="IPR029058">
    <property type="entry name" value="AB_hydrolase_fold"/>
</dbReference>
<feature type="domain" description="Phospholipase/carboxylesterase/thioesterase" evidence="3">
    <location>
        <begin position="18"/>
        <end position="229"/>
    </location>
</feature>
<dbReference type="Gene3D" id="3.40.50.1820">
    <property type="entry name" value="alpha/beta hydrolase"/>
    <property type="match status" value="1"/>
</dbReference>
<evidence type="ECO:0000313" key="5">
    <source>
        <dbReference type="Proteomes" id="UP000241890"/>
    </source>
</evidence>
<evidence type="ECO:0000256" key="1">
    <source>
        <dbReference type="ARBA" id="ARBA00006499"/>
    </source>
</evidence>
<sequence length="290" mass="31057">MATSKMGKMSREGTTILIEPPETADSVVVIMHGLGDTANGFADVAQMFSARMPTTKFILPTAPTQPVTLNRGMRMPSWYDIVSLGGGPSETFEGIEDSAQRIRGILDQEHEKGMPYNRMVLAGFSQGAAMSLFTGLQLPAEKKLAGLLVMSGYLAGYNKFKLTPGLEDTPVLHQHGTSDQVVSFDMGDRTQKRVQELGATDYTLEPYKGMSHSVSPEELGSGLAFLQKVLAPAKDAAKESGAGTKTVDDMSVTELKAAIEQGGLGTKAVGLVEKEDLVKLLKESQATKEL</sequence>
<organism evidence="4 5">
    <name type="scientific">Hondaea fermentalgiana</name>
    <dbReference type="NCBI Taxonomy" id="2315210"/>
    <lineage>
        <taxon>Eukaryota</taxon>
        <taxon>Sar</taxon>
        <taxon>Stramenopiles</taxon>
        <taxon>Bigyra</taxon>
        <taxon>Labyrinthulomycetes</taxon>
        <taxon>Thraustochytrida</taxon>
        <taxon>Thraustochytriidae</taxon>
        <taxon>Hondaea</taxon>
    </lineage>
</organism>
<dbReference type="SUPFAM" id="SSF53474">
    <property type="entry name" value="alpha/beta-Hydrolases"/>
    <property type="match status" value="1"/>
</dbReference>
<gene>
    <name evidence="4" type="ORF">FCC1311_056631</name>
</gene>
<evidence type="ECO:0000256" key="2">
    <source>
        <dbReference type="ARBA" id="ARBA00022801"/>
    </source>
</evidence>
<reference evidence="4 5" key="1">
    <citation type="submission" date="2017-12" db="EMBL/GenBank/DDBJ databases">
        <title>Sequencing, de novo assembly and annotation of complete genome of a new Thraustochytrid species, strain FCC1311.</title>
        <authorList>
            <person name="Sedici K."/>
            <person name="Godart F."/>
            <person name="Aiese Cigliano R."/>
            <person name="Sanseverino W."/>
            <person name="Barakat M."/>
            <person name="Ortet P."/>
            <person name="Marechal E."/>
            <person name="Cagnac O."/>
            <person name="Amato A."/>
        </authorList>
    </citation>
    <scope>NUCLEOTIDE SEQUENCE [LARGE SCALE GENOMIC DNA]</scope>
</reference>
<dbReference type="Pfam" id="PF02230">
    <property type="entry name" value="Abhydrolase_2"/>
    <property type="match status" value="1"/>
</dbReference>
<dbReference type="Proteomes" id="UP000241890">
    <property type="component" value="Unassembled WGS sequence"/>
</dbReference>
<comment type="similarity">
    <text evidence="1">Belongs to the AB hydrolase superfamily. AB hydrolase 2 family.</text>
</comment>
<dbReference type="PANTHER" id="PTHR10655:SF17">
    <property type="entry name" value="LYSOPHOSPHOLIPASE-LIKE PROTEIN 1"/>
    <property type="match status" value="1"/>
</dbReference>
<dbReference type="PANTHER" id="PTHR10655">
    <property type="entry name" value="LYSOPHOSPHOLIPASE-RELATED"/>
    <property type="match status" value="1"/>
</dbReference>
<dbReference type="InterPro" id="IPR003140">
    <property type="entry name" value="PLipase/COase/thioEstase"/>
</dbReference>
<accession>A0A2R5G400</accession>
<dbReference type="OrthoDB" id="2418081at2759"/>